<evidence type="ECO:0000313" key="1">
    <source>
        <dbReference type="EMBL" id="OUC92438.1"/>
    </source>
</evidence>
<comment type="caution">
    <text evidence="1">The sequence shown here is derived from an EMBL/GenBank/DDBJ whole genome shotgun (WGS) entry which is preliminary data.</text>
</comment>
<dbReference type="Gene3D" id="1.25.10.10">
    <property type="entry name" value="Leucine-rich Repeat Variant"/>
    <property type="match status" value="3"/>
</dbReference>
<reference evidence="1 2" key="1">
    <citation type="submission" date="2017-05" db="EMBL/GenBank/DDBJ databases">
        <title>Biotechnological potential of actinobacteria isolated from South African environments.</title>
        <authorList>
            <person name="Le Roes-Hill M."/>
            <person name="Prins A."/>
            <person name="Durrell K.A."/>
        </authorList>
    </citation>
    <scope>NUCLEOTIDE SEQUENCE [LARGE SCALE GENOMIC DNA]</scope>
    <source>
        <strain evidence="1">M26</strain>
    </source>
</reference>
<evidence type="ECO:0000313" key="2">
    <source>
        <dbReference type="Proteomes" id="UP000194761"/>
    </source>
</evidence>
<dbReference type="AlphaFoldDB" id="A0A243RCK9"/>
<keyword evidence="2" id="KW-1185">Reference proteome</keyword>
<sequence length="502" mass="53180">MQHALLGLAENTALPPELIDQLIATADADVAEAVACRSDLSRVQVAALSRFEGAAIRLAHEGRLTADDVDPVAQPRVALALLEERSGRPEWARLLAADPLAETREKLAACPGLPHDVMQILGSDPDVRVVVELALWAPADIAGELAAHSHADVRRSVAANEATPATVLASLLTGDGLPSARSCVLCDREPVPFVHDPSCERSDCSLPPGASCDGSHESAAQEIQQMALRNPAAPVDAVVGFVSHPSTLMRVELAARTDLPAQVYAQLAEDPIPWVRATLADNPSISENLIRTLATDRGHDVQRRLAHNPGLPLDVLSDVAGNTRIGPVLLPRIASASGAEVTALAASAIPAVRMLLAQRRDLSPEIRDALADDPDAKVVKSVAPHPGLSEAQLRAMVTRHGALVLAKVAVNPDATARLLEDLAQHRPPVQKAFREIARHPSATAVALLACLDDRQARPLAARHPALPLSAIVELLHDEDWQVVEDAAANPSLPLAVMRELIP</sequence>
<evidence type="ECO:0008006" key="3">
    <source>
        <dbReference type="Google" id="ProtNLM"/>
    </source>
</evidence>
<proteinExistence type="predicted"/>
<dbReference type="RefSeq" id="WP_086576901.1">
    <property type="nucleotide sequence ID" value="NZ_NGFP01000174.1"/>
</dbReference>
<dbReference type="Proteomes" id="UP000194761">
    <property type="component" value="Unassembled WGS sequence"/>
</dbReference>
<name>A0A243RCK9_9ACTN</name>
<organism evidence="1 2">
    <name type="scientific">Streptosporangium minutum</name>
    <dbReference type="NCBI Taxonomy" id="569862"/>
    <lineage>
        <taxon>Bacteria</taxon>
        <taxon>Bacillati</taxon>
        <taxon>Actinomycetota</taxon>
        <taxon>Actinomycetes</taxon>
        <taxon>Streptosporangiales</taxon>
        <taxon>Streptosporangiaceae</taxon>
        <taxon>Streptosporangium</taxon>
    </lineage>
</organism>
<dbReference type="EMBL" id="NGFP01000174">
    <property type="protein sequence ID" value="OUC92438.1"/>
    <property type="molecule type" value="Genomic_DNA"/>
</dbReference>
<accession>A0A243RCK9</accession>
<dbReference type="InterPro" id="IPR011989">
    <property type="entry name" value="ARM-like"/>
</dbReference>
<gene>
    <name evidence="1" type="ORF">CA984_30145</name>
</gene>
<protein>
    <recommendedName>
        <fullName evidence="3">Leucine rich repeat variant</fullName>
    </recommendedName>
</protein>